<dbReference type="Proteomes" id="UP000053825">
    <property type="component" value="Unassembled WGS sequence"/>
</dbReference>
<evidence type="ECO:0000313" key="1">
    <source>
        <dbReference type="EMBL" id="KOC63769.1"/>
    </source>
</evidence>
<gene>
    <name evidence="1" type="ORF">WH47_02795</name>
</gene>
<protein>
    <submittedName>
        <fullName evidence="1">Uncharacterized protein</fullName>
    </submittedName>
</protein>
<dbReference type="EMBL" id="KQ414686">
    <property type="protein sequence ID" value="KOC63769.1"/>
    <property type="molecule type" value="Genomic_DNA"/>
</dbReference>
<accession>A0A0L7QYR6</accession>
<dbReference type="AlphaFoldDB" id="A0A0L7QYR6"/>
<evidence type="ECO:0000313" key="2">
    <source>
        <dbReference type="Proteomes" id="UP000053825"/>
    </source>
</evidence>
<proteinExistence type="predicted"/>
<name>A0A0L7QYR6_9HYME</name>
<organism evidence="1 2">
    <name type="scientific">Habropoda laboriosa</name>
    <dbReference type="NCBI Taxonomy" id="597456"/>
    <lineage>
        <taxon>Eukaryota</taxon>
        <taxon>Metazoa</taxon>
        <taxon>Ecdysozoa</taxon>
        <taxon>Arthropoda</taxon>
        <taxon>Hexapoda</taxon>
        <taxon>Insecta</taxon>
        <taxon>Pterygota</taxon>
        <taxon>Neoptera</taxon>
        <taxon>Endopterygota</taxon>
        <taxon>Hymenoptera</taxon>
        <taxon>Apocrita</taxon>
        <taxon>Aculeata</taxon>
        <taxon>Apoidea</taxon>
        <taxon>Anthophila</taxon>
        <taxon>Apidae</taxon>
        <taxon>Habropoda</taxon>
    </lineage>
</organism>
<reference evidence="1 2" key="1">
    <citation type="submission" date="2015-07" db="EMBL/GenBank/DDBJ databases">
        <title>The genome of Habropoda laboriosa.</title>
        <authorList>
            <person name="Pan H."/>
            <person name="Kapheim K."/>
        </authorList>
    </citation>
    <scope>NUCLEOTIDE SEQUENCE [LARGE SCALE GENOMIC DNA]</scope>
    <source>
        <strain evidence="1">0110345459</strain>
    </source>
</reference>
<keyword evidence="2" id="KW-1185">Reference proteome</keyword>
<sequence length="57" mass="6592">MKQRIIVAYDRISPAVTRSASTVRRLQSCVDANGNHFEHLFWCQNHCFTPTPLFNVN</sequence>